<dbReference type="CDD" id="cd14667">
    <property type="entry name" value="3D_containing_proteins"/>
    <property type="match status" value="1"/>
</dbReference>
<proteinExistence type="predicted"/>
<dbReference type="GO" id="GO:0009254">
    <property type="term" value="P:peptidoglycan turnover"/>
    <property type="evidence" value="ECO:0007669"/>
    <property type="project" value="InterPro"/>
</dbReference>
<dbReference type="EMBL" id="JPME01000013">
    <property type="protein sequence ID" value="KEZ90046.1"/>
    <property type="molecule type" value="Genomic_DNA"/>
</dbReference>
<dbReference type="InterPro" id="IPR010611">
    <property type="entry name" value="3D_dom"/>
</dbReference>
<evidence type="ECO:0000259" key="3">
    <source>
        <dbReference type="Pfam" id="PF06725"/>
    </source>
</evidence>
<reference evidence="4 5" key="1">
    <citation type="submission" date="2014-07" db="EMBL/GenBank/DDBJ databases">
        <title>Draft genome of Clostridium celerecrescens 152B isolated from sediments associated with methane hydrate from Krishna Godavari basin.</title>
        <authorList>
            <person name="Honkalas V.S."/>
            <person name="Dabir A.P."/>
            <person name="Arora P."/>
            <person name="Dhakephalkar P.K."/>
        </authorList>
    </citation>
    <scope>NUCLEOTIDE SEQUENCE [LARGE SCALE GENOMIC DNA]</scope>
    <source>
        <strain evidence="4 5">152B</strain>
    </source>
</reference>
<evidence type="ECO:0000313" key="4">
    <source>
        <dbReference type="EMBL" id="KEZ90046.1"/>
    </source>
</evidence>
<dbReference type="SUPFAM" id="SSF50685">
    <property type="entry name" value="Barwin-like endoglucanases"/>
    <property type="match status" value="1"/>
</dbReference>
<feature type="chain" id="PRO_5001777410" evidence="2">
    <location>
        <begin position="30"/>
        <end position="240"/>
    </location>
</feature>
<protein>
    <submittedName>
        <fullName evidence="4">Phosphatase</fullName>
    </submittedName>
</protein>
<keyword evidence="5" id="KW-1185">Reference proteome</keyword>
<dbReference type="OrthoDB" id="9798935at2"/>
<evidence type="ECO:0000313" key="5">
    <source>
        <dbReference type="Proteomes" id="UP000028525"/>
    </source>
</evidence>
<name>A0A084JM62_9FIRM</name>
<dbReference type="PANTHER" id="PTHR39160">
    <property type="entry name" value="CELL WALL-BINDING PROTEIN YOCH"/>
    <property type="match status" value="1"/>
</dbReference>
<dbReference type="Proteomes" id="UP000028525">
    <property type="component" value="Unassembled WGS sequence"/>
</dbReference>
<dbReference type="STRING" id="29354.IO98_11115"/>
<dbReference type="InterPro" id="IPR051933">
    <property type="entry name" value="Resuscitation_pf_RpfB"/>
</dbReference>
<dbReference type="RefSeq" id="WP_038280954.1">
    <property type="nucleotide sequence ID" value="NZ_JPME01000013.1"/>
</dbReference>
<organism evidence="4 5">
    <name type="scientific">Lacrimispora celerecrescens</name>
    <dbReference type="NCBI Taxonomy" id="29354"/>
    <lineage>
        <taxon>Bacteria</taxon>
        <taxon>Bacillati</taxon>
        <taxon>Bacillota</taxon>
        <taxon>Clostridia</taxon>
        <taxon>Lachnospirales</taxon>
        <taxon>Lachnospiraceae</taxon>
        <taxon>Lacrimispora</taxon>
    </lineage>
</organism>
<dbReference type="Gene3D" id="2.40.40.10">
    <property type="entry name" value="RlpA-like domain"/>
    <property type="match status" value="1"/>
</dbReference>
<dbReference type="InterPro" id="IPR059180">
    <property type="entry name" value="3D_YorM"/>
</dbReference>
<sequence>MQKTNRIHWFLGTLLMMAFFLISAWNVLAAQTAGIIDNADESNVRGWALNSSDPSSAAEVKVVITNQSNGQVVAELTTTASKYREDLASNGTGNYGFEIPVPWNSYGDGTYLVEAYTGGQKLSGTRVHGVGAAAAASLQNSSSNLRSLGAFKTTAYCPCRKCSGGWGGRTSTGTIATANHTISVDPRVIPYGSRIMINGVIYTAEDCGGGVKGNHIDIFFNTHGETRAYGTKSVEVYLVQ</sequence>
<dbReference type="InterPro" id="IPR036908">
    <property type="entry name" value="RlpA-like_sf"/>
</dbReference>
<feature type="signal peptide" evidence="2">
    <location>
        <begin position="1"/>
        <end position="29"/>
    </location>
</feature>
<evidence type="ECO:0000256" key="2">
    <source>
        <dbReference type="SAM" id="SignalP"/>
    </source>
</evidence>
<keyword evidence="1 2" id="KW-0732">Signal</keyword>
<accession>A0A084JM62</accession>
<dbReference type="GO" id="GO:0019867">
    <property type="term" value="C:outer membrane"/>
    <property type="evidence" value="ECO:0007669"/>
    <property type="project" value="InterPro"/>
</dbReference>
<dbReference type="GO" id="GO:0004553">
    <property type="term" value="F:hydrolase activity, hydrolyzing O-glycosyl compounds"/>
    <property type="evidence" value="ECO:0007669"/>
    <property type="project" value="InterPro"/>
</dbReference>
<comment type="caution">
    <text evidence="4">The sequence shown here is derived from an EMBL/GenBank/DDBJ whole genome shotgun (WGS) entry which is preliminary data.</text>
</comment>
<dbReference type="AlphaFoldDB" id="A0A084JM62"/>
<gene>
    <name evidence="4" type="ORF">IO98_11115</name>
</gene>
<feature type="domain" description="3D" evidence="3">
    <location>
        <begin position="181"/>
        <end position="239"/>
    </location>
</feature>
<dbReference type="PANTHER" id="PTHR39160:SF4">
    <property type="entry name" value="RESUSCITATION-PROMOTING FACTOR RPFB"/>
    <property type="match status" value="1"/>
</dbReference>
<dbReference type="Pfam" id="PF06725">
    <property type="entry name" value="3D"/>
    <property type="match status" value="1"/>
</dbReference>
<evidence type="ECO:0000256" key="1">
    <source>
        <dbReference type="ARBA" id="ARBA00022729"/>
    </source>
</evidence>